<dbReference type="EMBL" id="NEDP02000756">
    <property type="protein sequence ID" value="OWF55168.1"/>
    <property type="molecule type" value="Genomic_DNA"/>
</dbReference>
<dbReference type="InterPro" id="IPR058913">
    <property type="entry name" value="Integrase_dom_put"/>
</dbReference>
<reference evidence="2 3" key="1">
    <citation type="journal article" date="2017" name="Nat. Ecol. Evol.">
        <title>Scallop genome provides insights into evolution of bilaterian karyotype and development.</title>
        <authorList>
            <person name="Wang S."/>
            <person name="Zhang J."/>
            <person name="Jiao W."/>
            <person name="Li J."/>
            <person name="Xun X."/>
            <person name="Sun Y."/>
            <person name="Guo X."/>
            <person name="Huan P."/>
            <person name="Dong B."/>
            <person name="Zhang L."/>
            <person name="Hu X."/>
            <person name="Sun X."/>
            <person name="Wang J."/>
            <person name="Zhao C."/>
            <person name="Wang Y."/>
            <person name="Wang D."/>
            <person name="Huang X."/>
            <person name="Wang R."/>
            <person name="Lv J."/>
            <person name="Li Y."/>
            <person name="Zhang Z."/>
            <person name="Liu B."/>
            <person name="Lu W."/>
            <person name="Hui Y."/>
            <person name="Liang J."/>
            <person name="Zhou Z."/>
            <person name="Hou R."/>
            <person name="Li X."/>
            <person name="Liu Y."/>
            <person name="Li H."/>
            <person name="Ning X."/>
            <person name="Lin Y."/>
            <person name="Zhao L."/>
            <person name="Xing Q."/>
            <person name="Dou J."/>
            <person name="Li Y."/>
            <person name="Mao J."/>
            <person name="Guo H."/>
            <person name="Dou H."/>
            <person name="Li T."/>
            <person name="Mu C."/>
            <person name="Jiang W."/>
            <person name="Fu Q."/>
            <person name="Fu X."/>
            <person name="Miao Y."/>
            <person name="Liu J."/>
            <person name="Yu Q."/>
            <person name="Li R."/>
            <person name="Liao H."/>
            <person name="Li X."/>
            <person name="Kong Y."/>
            <person name="Jiang Z."/>
            <person name="Chourrout D."/>
            <person name="Li R."/>
            <person name="Bao Z."/>
        </authorList>
    </citation>
    <scope>NUCLEOTIDE SEQUENCE [LARGE SCALE GENOMIC DNA]</scope>
    <source>
        <strain evidence="2 3">PY_sf001</strain>
    </source>
</reference>
<evidence type="ECO:0000313" key="2">
    <source>
        <dbReference type="EMBL" id="OWF55168.1"/>
    </source>
</evidence>
<comment type="caution">
    <text evidence="2">The sequence shown here is derived from an EMBL/GenBank/DDBJ whole genome shotgun (WGS) entry which is preliminary data.</text>
</comment>
<protein>
    <recommendedName>
        <fullName evidence="1">Integrase core domain-containing protein</fullName>
    </recommendedName>
</protein>
<evidence type="ECO:0000259" key="1">
    <source>
        <dbReference type="Pfam" id="PF24764"/>
    </source>
</evidence>
<gene>
    <name evidence="2" type="ORF">KP79_PYT14540</name>
</gene>
<dbReference type="AlphaFoldDB" id="A0A210R294"/>
<dbReference type="STRING" id="6573.A0A210R294"/>
<dbReference type="Pfam" id="PF24764">
    <property type="entry name" value="rva_4"/>
    <property type="match status" value="1"/>
</dbReference>
<dbReference type="OrthoDB" id="10438146at2759"/>
<organism evidence="2 3">
    <name type="scientific">Mizuhopecten yessoensis</name>
    <name type="common">Japanese scallop</name>
    <name type="synonym">Patinopecten yessoensis</name>
    <dbReference type="NCBI Taxonomy" id="6573"/>
    <lineage>
        <taxon>Eukaryota</taxon>
        <taxon>Metazoa</taxon>
        <taxon>Spiralia</taxon>
        <taxon>Lophotrochozoa</taxon>
        <taxon>Mollusca</taxon>
        <taxon>Bivalvia</taxon>
        <taxon>Autobranchia</taxon>
        <taxon>Pteriomorphia</taxon>
        <taxon>Pectinida</taxon>
        <taxon>Pectinoidea</taxon>
        <taxon>Pectinidae</taxon>
        <taxon>Mizuhopecten</taxon>
    </lineage>
</organism>
<name>A0A210R294_MIZYE</name>
<evidence type="ECO:0000313" key="3">
    <source>
        <dbReference type="Proteomes" id="UP000242188"/>
    </source>
</evidence>
<accession>A0A210R294</accession>
<keyword evidence="3" id="KW-1185">Reference proteome</keyword>
<proteinExistence type="predicted"/>
<sequence length="161" mass="18366">MEGCVYSGVLSFYYQLFYHMEDEQVLDPLNELHIAALHFTFLPKINAKLQIWQNAWSLHRMRTAKSSPQTLWMSGQLQTPVGINEISTESELELYGVEGNTDAQNAVDDNERPIVDSASKHLSERCLQRLHMGISTHTTTNFGQDTFLKAVEIIELESHLN</sequence>
<dbReference type="Proteomes" id="UP000242188">
    <property type="component" value="Unassembled WGS sequence"/>
</dbReference>
<feature type="domain" description="Integrase core" evidence="1">
    <location>
        <begin position="5"/>
        <end position="79"/>
    </location>
</feature>